<reference evidence="2 3" key="1">
    <citation type="submission" date="2019-12" db="EMBL/GenBank/DDBJ databases">
        <authorList>
            <person name="Alioto T."/>
            <person name="Alioto T."/>
            <person name="Gomez Garrido J."/>
        </authorList>
    </citation>
    <scope>NUCLEOTIDE SEQUENCE [LARGE SCALE GENOMIC DNA]</scope>
</reference>
<dbReference type="Proteomes" id="UP000594638">
    <property type="component" value="Unassembled WGS sequence"/>
</dbReference>
<dbReference type="EMBL" id="CACTIH010007547">
    <property type="protein sequence ID" value="CAA3015388.1"/>
    <property type="molecule type" value="Genomic_DNA"/>
</dbReference>
<feature type="region of interest" description="Disordered" evidence="1">
    <location>
        <begin position="61"/>
        <end position="84"/>
    </location>
</feature>
<proteinExistence type="predicted"/>
<name>A0A8S0U8V2_OLEEU</name>
<sequence>MKRSRRSEQDEVVSSSCLTIFCAHSVNPFFLYGVHPRCHIVEAGLKQFEASEGREGPITEWKSEAADLAPSSPEAAEGDKIGRR</sequence>
<accession>A0A8S0U8V2</accession>
<keyword evidence="3" id="KW-1185">Reference proteome</keyword>
<evidence type="ECO:0000313" key="3">
    <source>
        <dbReference type="Proteomes" id="UP000594638"/>
    </source>
</evidence>
<organism evidence="2 3">
    <name type="scientific">Olea europaea subsp. europaea</name>
    <dbReference type="NCBI Taxonomy" id="158383"/>
    <lineage>
        <taxon>Eukaryota</taxon>
        <taxon>Viridiplantae</taxon>
        <taxon>Streptophyta</taxon>
        <taxon>Embryophyta</taxon>
        <taxon>Tracheophyta</taxon>
        <taxon>Spermatophyta</taxon>
        <taxon>Magnoliopsida</taxon>
        <taxon>eudicotyledons</taxon>
        <taxon>Gunneridae</taxon>
        <taxon>Pentapetalae</taxon>
        <taxon>asterids</taxon>
        <taxon>lamiids</taxon>
        <taxon>Lamiales</taxon>
        <taxon>Oleaceae</taxon>
        <taxon>Oleeae</taxon>
        <taxon>Olea</taxon>
    </lineage>
</organism>
<protein>
    <submittedName>
        <fullName evidence="2">Uncharacterized protein</fullName>
    </submittedName>
</protein>
<comment type="caution">
    <text evidence="2">The sequence shown here is derived from an EMBL/GenBank/DDBJ whole genome shotgun (WGS) entry which is preliminary data.</text>
</comment>
<dbReference type="AlphaFoldDB" id="A0A8S0U8V2"/>
<gene>
    <name evidence="2" type="ORF">OLEA9_A116563</name>
</gene>
<evidence type="ECO:0000313" key="2">
    <source>
        <dbReference type="EMBL" id="CAA3015388.1"/>
    </source>
</evidence>
<evidence type="ECO:0000256" key="1">
    <source>
        <dbReference type="SAM" id="MobiDB-lite"/>
    </source>
</evidence>
<dbReference type="Gramene" id="OE9A116563T1">
    <property type="protein sequence ID" value="OE9A116563C1"/>
    <property type="gene ID" value="OE9A116563"/>
</dbReference>